<evidence type="ECO:0000256" key="1">
    <source>
        <dbReference type="ARBA" id="ARBA00022723"/>
    </source>
</evidence>
<accession>A0A811L8G1</accession>
<evidence type="ECO:0000313" key="6">
    <source>
        <dbReference type="Proteomes" id="UP000614601"/>
    </source>
</evidence>
<dbReference type="Proteomes" id="UP000783686">
    <property type="component" value="Unassembled WGS sequence"/>
</dbReference>
<organism evidence="5 6">
    <name type="scientific">Bursaphelenchus okinawaensis</name>
    <dbReference type="NCBI Taxonomy" id="465554"/>
    <lineage>
        <taxon>Eukaryota</taxon>
        <taxon>Metazoa</taxon>
        <taxon>Ecdysozoa</taxon>
        <taxon>Nematoda</taxon>
        <taxon>Chromadorea</taxon>
        <taxon>Rhabditida</taxon>
        <taxon>Tylenchina</taxon>
        <taxon>Tylenchomorpha</taxon>
        <taxon>Aphelenchoidea</taxon>
        <taxon>Aphelenchoididae</taxon>
        <taxon>Bursaphelenchus</taxon>
    </lineage>
</organism>
<name>A0A811L8G1_9BILA</name>
<feature type="compositionally biased region" description="Basic residues" evidence="4">
    <location>
        <begin position="103"/>
        <end position="130"/>
    </location>
</feature>
<sequence>MANFEPLGAVRRIPGSAQDDDAAPSTLNPSTFVDAMGRPITQAAVSGACSKCGFAGHLPYQCRNLLPVEVDGVNKRAVDNASPSSSEKASSDESPDKKEDKKLKKLSVKKLKKQLKKLKKKNKKRKRKHSSSSDSESKEEKPRKSKKSKKRHLKKSKKESSSSSSDSD</sequence>
<gene>
    <name evidence="5" type="ORF">BOKJ2_LOCUS10689</name>
</gene>
<keyword evidence="3" id="KW-0862">Zinc</keyword>
<evidence type="ECO:0000313" key="5">
    <source>
        <dbReference type="EMBL" id="CAD5223919.1"/>
    </source>
</evidence>
<dbReference type="Proteomes" id="UP000614601">
    <property type="component" value="Unassembled WGS sequence"/>
</dbReference>
<dbReference type="OrthoDB" id="5984709at2759"/>
<keyword evidence="2" id="KW-0863">Zinc-finger</keyword>
<evidence type="ECO:0000256" key="2">
    <source>
        <dbReference type="ARBA" id="ARBA00022771"/>
    </source>
</evidence>
<proteinExistence type="predicted"/>
<reference evidence="5" key="1">
    <citation type="submission" date="2020-09" db="EMBL/GenBank/DDBJ databases">
        <authorList>
            <person name="Kikuchi T."/>
        </authorList>
    </citation>
    <scope>NUCLEOTIDE SEQUENCE</scope>
    <source>
        <strain evidence="5">SH1</strain>
    </source>
</reference>
<keyword evidence="6" id="KW-1185">Reference proteome</keyword>
<evidence type="ECO:0000256" key="4">
    <source>
        <dbReference type="SAM" id="MobiDB-lite"/>
    </source>
</evidence>
<dbReference type="GO" id="GO:0008270">
    <property type="term" value="F:zinc ion binding"/>
    <property type="evidence" value="ECO:0007669"/>
    <property type="project" value="UniProtKB-KW"/>
</dbReference>
<keyword evidence="1" id="KW-0479">Metal-binding</keyword>
<evidence type="ECO:0000256" key="3">
    <source>
        <dbReference type="ARBA" id="ARBA00022833"/>
    </source>
</evidence>
<feature type="region of interest" description="Disordered" evidence="4">
    <location>
        <begin position="1"/>
        <end position="30"/>
    </location>
</feature>
<feature type="compositionally biased region" description="Basic and acidic residues" evidence="4">
    <location>
        <begin position="89"/>
        <end position="102"/>
    </location>
</feature>
<evidence type="ECO:0008006" key="7">
    <source>
        <dbReference type="Google" id="ProtNLM"/>
    </source>
</evidence>
<dbReference type="AlphaFoldDB" id="A0A811L8G1"/>
<dbReference type="EMBL" id="CAJFDH010000005">
    <property type="protein sequence ID" value="CAD5223919.1"/>
    <property type="molecule type" value="Genomic_DNA"/>
</dbReference>
<dbReference type="EMBL" id="CAJFCW020000005">
    <property type="protein sequence ID" value="CAG9119133.1"/>
    <property type="molecule type" value="Genomic_DNA"/>
</dbReference>
<dbReference type="PANTHER" id="PTHR31437:SF1">
    <property type="entry name" value="PROTEIN SREK1IP1"/>
    <property type="match status" value="1"/>
</dbReference>
<feature type="region of interest" description="Disordered" evidence="4">
    <location>
        <begin position="76"/>
        <end position="168"/>
    </location>
</feature>
<protein>
    <recommendedName>
        <fullName evidence="7">CCHC-type domain-containing protein</fullName>
    </recommendedName>
</protein>
<feature type="compositionally biased region" description="Basic residues" evidence="4">
    <location>
        <begin position="143"/>
        <end position="157"/>
    </location>
</feature>
<comment type="caution">
    <text evidence="5">The sequence shown here is derived from an EMBL/GenBank/DDBJ whole genome shotgun (WGS) entry which is preliminary data.</text>
</comment>
<dbReference type="PANTHER" id="PTHR31437">
    <property type="entry name" value="SREK1IP1 FAMILY MEMBER"/>
    <property type="match status" value="1"/>
</dbReference>